<evidence type="ECO:0000256" key="2">
    <source>
        <dbReference type="ARBA" id="ARBA00022801"/>
    </source>
</evidence>
<dbReference type="PRINTS" id="PR00834">
    <property type="entry name" value="PROTEASES2C"/>
</dbReference>
<dbReference type="SUPFAM" id="SSF50156">
    <property type="entry name" value="PDZ domain-like"/>
    <property type="match status" value="1"/>
</dbReference>
<name>A0A1I0BS81_9FIRM</name>
<evidence type="ECO:0000313" key="3">
    <source>
        <dbReference type="EMBL" id="SET09832.1"/>
    </source>
</evidence>
<dbReference type="RefSeq" id="WP_090441342.1">
    <property type="nucleotide sequence ID" value="NZ_FOHU01000004.1"/>
</dbReference>
<dbReference type="Gene3D" id="2.30.42.10">
    <property type="match status" value="1"/>
</dbReference>
<dbReference type="EMBL" id="FOHU01000004">
    <property type="protein sequence ID" value="SET09832.1"/>
    <property type="molecule type" value="Genomic_DNA"/>
</dbReference>
<keyword evidence="2" id="KW-0378">Hydrolase</keyword>
<dbReference type="PANTHER" id="PTHR43343:SF3">
    <property type="entry name" value="PROTEASE DO-LIKE 8, CHLOROPLASTIC"/>
    <property type="match status" value="1"/>
</dbReference>
<organism evidence="3 4">
    <name type="scientific">Natronincola peptidivorans</name>
    <dbReference type="NCBI Taxonomy" id="426128"/>
    <lineage>
        <taxon>Bacteria</taxon>
        <taxon>Bacillati</taxon>
        <taxon>Bacillota</taxon>
        <taxon>Clostridia</taxon>
        <taxon>Peptostreptococcales</taxon>
        <taxon>Natronincolaceae</taxon>
        <taxon>Natronincola</taxon>
    </lineage>
</organism>
<dbReference type="OrthoDB" id="9758917at2"/>
<accession>A0A1I0BS81</accession>
<keyword evidence="4" id="KW-1185">Reference proteome</keyword>
<protein>
    <submittedName>
        <fullName evidence="3">2-alkenal reductase</fullName>
    </submittedName>
</protein>
<dbReference type="InterPro" id="IPR051201">
    <property type="entry name" value="Chloro_Bact_Ser_Proteases"/>
</dbReference>
<dbReference type="Gene3D" id="2.40.10.120">
    <property type="match status" value="1"/>
</dbReference>
<proteinExistence type="predicted"/>
<dbReference type="GO" id="GO:0004252">
    <property type="term" value="F:serine-type endopeptidase activity"/>
    <property type="evidence" value="ECO:0007669"/>
    <property type="project" value="InterPro"/>
</dbReference>
<sequence length="365" mass="40603">MKKFIVFLMIFVLILIQPLAGFAESPSVATETSNEASIEVLSNDLEGLIKNIIKEMLQMEKEDGQITKVIDEINQSVVAIIGNNKTYRQQDHVYTKMPSNLQHGSGVIISSDGKIITNNHVVKDMEEIYVVMYDGKAYQAQLLYRDEEIDLALIKINRSNVKPVKLEAPDNVKVGNTVIAIGTPLYFGYRNSASRGIISGLNRPVDETYTYLQTDASVNPGNSGGPLVNMDGKLVGINTLGYVYYSGMNFAIPVENVSYFLDHYHQFGRIRRCYTGIQFEENWAAMLGIPTNQGLRVVTLRQDAVVASSQVQEGDMLEAIDGIKTSSIAAYNEALKQYLPGNQVTLTFSRNNKPFDINVTLKDRP</sequence>
<dbReference type="GO" id="GO:0006508">
    <property type="term" value="P:proteolysis"/>
    <property type="evidence" value="ECO:0007669"/>
    <property type="project" value="UniProtKB-KW"/>
</dbReference>
<keyword evidence="1" id="KW-0645">Protease</keyword>
<dbReference type="SUPFAM" id="SSF50494">
    <property type="entry name" value="Trypsin-like serine proteases"/>
    <property type="match status" value="1"/>
</dbReference>
<dbReference type="InterPro" id="IPR036034">
    <property type="entry name" value="PDZ_sf"/>
</dbReference>
<dbReference type="Proteomes" id="UP000199568">
    <property type="component" value="Unassembled WGS sequence"/>
</dbReference>
<dbReference type="AlphaFoldDB" id="A0A1I0BS81"/>
<dbReference type="STRING" id="426128.SAMN05660297_01395"/>
<gene>
    <name evidence="3" type="ORF">SAMN05660297_01395</name>
</gene>
<evidence type="ECO:0000313" key="4">
    <source>
        <dbReference type="Proteomes" id="UP000199568"/>
    </source>
</evidence>
<dbReference type="PANTHER" id="PTHR43343">
    <property type="entry name" value="PEPTIDASE S12"/>
    <property type="match status" value="1"/>
</dbReference>
<evidence type="ECO:0000256" key="1">
    <source>
        <dbReference type="ARBA" id="ARBA00022670"/>
    </source>
</evidence>
<dbReference type="InterPro" id="IPR001940">
    <property type="entry name" value="Peptidase_S1C"/>
</dbReference>
<dbReference type="Pfam" id="PF13365">
    <property type="entry name" value="Trypsin_2"/>
    <property type="match status" value="1"/>
</dbReference>
<reference evidence="3 4" key="1">
    <citation type="submission" date="2016-10" db="EMBL/GenBank/DDBJ databases">
        <authorList>
            <person name="de Groot N.N."/>
        </authorList>
    </citation>
    <scope>NUCLEOTIDE SEQUENCE [LARGE SCALE GENOMIC DNA]</scope>
    <source>
        <strain evidence="3 4">DSM 18979</strain>
    </source>
</reference>
<dbReference type="InterPro" id="IPR009003">
    <property type="entry name" value="Peptidase_S1_PA"/>
</dbReference>